<feature type="domain" description="Phospholipid/glycerol acyltransferase" evidence="9">
    <location>
        <begin position="90"/>
        <end position="205"/>
    </location>
</feature>
<dbReference type="PANTHER" id="PTHR23063">
    <property type="entry name" value="PHOSPHOLIPID ACYLTRANSFERASE"/>
    <property type="match status" value="1"/>
</dbReference>
<dbReference type="CDD" id="cd07989">
    <property type="entry name" value="LPLAT_AGPAT-like"/>
    <property type="match status" value="1"/>
</dbReference>
<evidence type="ECO:0000256" key="4">
    <source>
        <dbReference type="ARBA" id="ARBA00022989"/>
    </source>
</evidence>
<keyword evidence="5" id="KW-0443">Lipid metabolism</keyword>
<keyword evidence="2" id="KW-0808">Transferase</keyword>
<accession>A0AAW9SQL1</accession>
<evidence type="ECO:0000313" key="11">
    <source>
        <dbReference type="Proteomes" id="UP001428774"/>
    </source>
</evidence>
<feature type="transmembrane region" description="Helical" evidence="8">
    <location>
        <begin position="24"/>
        <end position="48"/>
    </location>
</feature>
<sequence>MSATWDGGAPPPAPRRGVGGALRIALRAPAMLLVLTGGMIVLMGLRLLERPLCGLHRPLSPHVTVGVCRVVLRIIGLRVARSGPGMAGPGAIVANHTSWLDIFVLNSLGPVYFVSKAEVAGWPGIGWLARATGTVFINRDRREAQAQTRVFQDRLMAGHRLLFFPEGTSTDGMQVLPFKTTLFAAFLSDPLRDRLQVQAMSLRYHAPEGRDARFYGWWGDMDFGPSLLMVLAQARQGRVSVVRHPVLRVAETADRKSLAQRLEQQVRDGHRSG</sequence>
<evidence type="ECO:0000256" key="7">
    <source>
        <dbReference type="ARBA" id="ARBA00023315"/>
    </source>
</evidence>
<evidence type="ECO:0000256" key="8">
    <source>
        <dbReference type="SAM" id="Phobius"/>
    </source>
</evidence>
<dbReference type="SUPFAM" id="SSF69593">
    <property type="entry name" value="Glycerol-3-phosphate (1)-acyltransferase"/>
    <property type="match status" value="1"/>
</dbReference>
<dbReference type="EMBL" id="JBDNCH010000002">
    <property type="protein sequence ID" value="MEN9062916.1"/>
    <property type="molecule type" value="Genomic_DNA"/>
</dbReference>
<evidence type="ECO:0000313" key="10">
    <source>
        <dbReference type="EMBL" id="MEN9062916.1"/>
    </source>
</evidence>
<evidence type="ECO:0000256" key="6">
    <source>
        <dbReference type="ARBA" id="ARBA00023136"/>
    </source>
</evidence>
<keyword evidence="3 8" id="KW-0812">Transmembrane</keyword>
<proteinExistence type="predicted"/>
<gene>
    <name evidence="10" type="ORF">ABFB10_19970</name>
</gene>
<dbReference type="InterPro" id="IPR002123">
    <property type="entry name" value="Plipid/glycerol_acylTrfase"/>
</dbReference>
<dbReference type="GO" id="GO:0016746">
    <property type="term" value="F:acyltransferase activity"/>
    <property type="evidence" value="ECO:0007669"/>
    <property type="project" value="UniProtKB-KW"/>
</dbReference>
<dbReference type="Proteomes" id="UP001428774">
    <property type="component" value="Unassembled WGS sequence"/>
</dbReference>
<evidence type="ECO:0000259" key="9">
    <source>
        <dbReference type="SMART" id="SM00563"/>
    </source>
</evidence>
<keyword evidence="7 10" id="KW-0012">Acyltransferase</keyword>
<dbReference type="Pfam" id="PF01553">
    <property type="entry name" value="Acyltransferase"/>
    <property type="match status" value="1"/>
</dbReference>
<evidence type="ECO:0000256" key="1">
    <source>
        <dbReference type="ARBA" id="ARBA00004370"/>
    </source>
</evidence>
<dbReference type="AlphaFoldDB" id="A0AAW9SQL1"/>
<evidence type="ECO:0000256" key="3">
    <source>
        <dbReference type="ARBA" id="ARBA00022692"/>
    </source>
</evidence>
<dbReference type="RefSeq" id="WP_347167847.1">
    <property type="nucleotide sequence ID" value="NZ_JBDNCH010000002.1"/>
</dbReference>
<comment type="caution">
    <text evidence="10">The sequence shown here is derived from an EMBL/GenBank/DDBJ whole genome shotgun (WGS) entry which is preliminary data.</text>
</comment>
<reference evidence="10 11" key="1">
    <citation type="submission" date="2024-05" db="EMBL/GenBank/DDBJ databases">
        <title>Genome sequence of Ponticoccus litoralis KCCM 90028.</title>
        <authorList>
            <person name="Kim J.M."/>
            <person name="Lee J.K."/>
            <person name="Choi B.J."/>
            <person name="Bayburt H."/>
            <person name="Baek J.H."/>
            <person name="Jeon C.O."/>
        </authorList>
    </citation>
    <scope>NUCLEOTIDE SEQUENCE [LARGE SCALE GENOMIC DNA]</scope>
    <source>
        <strain evidence="10 11">KCCM 90028</strain>
    </source>
</reference>
<dbReference type="GO" id="GO:0016020">
    <property type="term" value="C:membrane"/>
    <property type="evidence" value="ECO:0007669"/>
    <property type="project" value="UniProtKB-SubCell"/>
</dbReference>
<keyword evidence="6 8" id="KW-0472">Membrane</keyword>
<keyword evidence="11" id="KW-1185">Reference proteome</keyword>
<dbReference type="GO" id="GO:0006629">
    <property type="term" value="P:lipid metabolic process"/>
    <property type="evidence" value="ECO:0007669"/>
    <property type="project" value="UniProtKB-KW"/>
</dbReference>
<comment type="subcellular location">
    <subcellularLocation>
        <location evidence="1">Membrane</location>
    </subcellularLocation>
</comment>
<dbReference type="PANTHER" id="PTHR23063:SF52">
    <property type="entry name" value="LYSOPHOSPHATIDYLCHOLINE ACYLTRANSFERASE"/>
    <property type="match status" value="1"/>
</dbReference>
<name>A0AAW9SQL1_9RHOB</name>
<dbReference type="SMART" id="SM00563">
    <property type="entry name" value="PlsC"/>
    <property type="match status" value="1"/>
</dbReference>
<evidence type="ECO:0000256" key="2">
    <source>
        <dbReference type="ARBA" id="ARBA00022679"/>
    </source>
</evidence>
<keyword evidence="4 8" id="KW-1133">Transmembrane helix</keyword>
<protein>
    <submittedName>
        <fullName evidence="10">Lysophospholipid acyltransferase family protein</fullName>
    </submittedName>
</protein>
<organism evidence="10 11">
    <name type="scientific">Ponticoccus litoralis</name>
    <dbReference type="NCBI Taxonomy" id="422297"/>
    <lineage>
        <taxon>Bacteria</taxon>
        <taxon>Pseudomonadati</taxon>
        <taxon>Pseudomonadota</taxon>
        <taxon>Alphaproteobacteria</taxon>
        <taxon>Rhodobacterales</taxon>
        <taxon>Roseobacteraceae</taxon>
        <taxon>Ponticoccus</taxon>
    </lineage>
</organism>
<evidence type="ECO:0000256" key="5">
    <source>
        <dbReference type="ARBA" id="ARBA00023098"/>
    </source>
</evidence>